<gene>
    <name evidence="21" type="ORF">FLJC2902T_19610</name>
</gene>
<dbReference type="Proteomes" id="UP000018004">
    <property type="component" value="Unassembled WGS sequence"/>
</dbReference>
<evidence type="ECO:0000256" key="6">
    <source>
        <dbReference type="ARBA" id="ARBA00022519"/>
    </source>
</evidence>
<keyword evidence="9" id="KW-0547">Nucleotide-binding</keyword>
<dbReference type="SUPFAM" id="SSF52540">
    <property type="entry name" value="P-loop containing nucleoside triphosphate hydrolases"/>
    <property type="match status" value="1"/>
</dbReference>
<keyword evidence="11" id="KW-0067">ATP-binding</keyword>
<evidence type="ECO:0000256" key="1">
    <source>
        <dbReference type="ARBA" id="ARBA00004429"/>
    </source>
</evidence>
<sequence length="785" mass="88250">MQNNEYNTPQNNPEFNLREEIGSYLIHWKWFLIVTLVSLILAYTYLRYAVSQYKASTTIVVKDDKKGGLASELAAFSDLGMLSGVNSNVDNEIEVIKSRTLIASSIKALKLDITYYNIGRIKEGEMYKDKPVTMYFSKISETFSEKKHSFRVKIRTAENFTLYNSTEDLLGDFTYNKPIKIEEGTEIVILKDKEWKSDKKYDIAISYNPITDLTENYKSRLTVAALSKNSSVIELSFVDPIAEKAEDFLDMLVSNYNSDAIADKKYISENTARFIENRIQLINKELKEVESDVESFKKANKVTDLVSESGLYLENASQFEKGEIETETQLKVVATMLRYVNTASNTDLIPANIIPTEQGAAALIGEYNQLVLERNRLLKSAGSKNTLVLNLEKKTDALRANIVSSLRSLQTSLEIKRKDLAYQNSVLGGKIAQIPTQEKLFRDISRKQSIKEALYLYLLQKREETAISLAVTAPNAKIIDPAIAAKIPVSPKRSVIYLAALLLGLLIPFAVIYILKLVDTKVKTRLDVELATSMPFIGDVPKADNSNQIISTDSNSSTAEALRIIRTNLEFLLSDVHESGAKTIFLTSTFPKEGKTFVSANLASTIALSDKKVLLMGMDIRNPRLSDYFKVTNKGVTSYLASKDSDSLEEYITKVEGFSNFHVIPGGIIPPNPAELLMSKKVGLLFEKIKKEYDYIIVDTAPASLVTDTLLISKYADAFIYVVRANVLDKRMLSLPEKLYQEKKLPNMSIVINDTDSKKGYGYGYGYGYGVEEKTIPFWKKFFNR</sequence>
<evidence type="ECO:0000256" key="15">
    <source>
        <dbReference type="ARBA" id="ARBA00051245"/>
    </source>
</evidence>
<organism evidence="21 22">
    <name type="scientific">Flavobacterium limnosediminis JC2902</name>
    <dbReference type="NCBI Taxonomy" id="1341181"/>
    <lineage>
        <taxon>Bacteria</taxon>
        <taxon>Pseudomonadati</taxon>
        <taxon>Bacteroidota</taxon>
        <taxon>Flavobacteriia</taxon>
        <taxon>Flavobacteriales</taxon>
        <taxon>Flavobacteriaceae</taxon>
        <taxon>Flavobacterium</taxon>
    </lineage>
</organism>
<evidence type="ECO:0000256" key="3">
    <source>
        <dbReference type="ARBA" id="ARBA00008883"/>
    </source>
</evidence>
<reference evidence="21 22" key="1">
    <citation type="submission" date="2013-08" db="EMBL/GenBank/DDBJ databases">
        <title>Flavobacterium limnosediminis JC2902 genome sequencing.</title>
        <authorList>
            <person name="Lee K."/>
            <person name="Yi H."/>
            <person name="Park S."/>
            <person name="Chun J."/>
        </authorList>
    </citation>
    <scope>NUCLEOTIDE SEQUENCE [LARGE SCALE GENOMIC DNA]</scope>
    <source>
        <strain evidence="21 22">JC2902</strain>
    </source>
</reference>
<evidence type="ECO:0000256" key="11">
    <source>
        <dbReference type="ARBA" id="ARBA00022840"/>
    </source>
</evidence>
<keyword evidence="5" id="KW-1003">Cell membrane</keyword>
<dbReference type="InterPro" id="IPR025669">
    <property type="entry name" value="AAA_dom"/>
</dbReference>
<keyword evidence="14" id="KW-0829">Tyrosine-protein kinase</keyword>
<dbReference type="CDD" id="cd05387">
    <property type="entry name" value="BY-kinase"/>
    <property type="match status" value="1"/>
</dbReference>
<dbReference type="Gene3D" id="3.40.50.300">
    <property type="entry name" value="P-loop containing nucleotide triphosphate hydrolases"/>
    <property type="match status" value="1"/>
</dbReference>
<evidence type="ECO:0000259" key="20">
    <source>
        <dbReference type="Pfam" id="PF13807"/>
    </source>
</evidence>
<name>V6SKN0_9FLAO</name>
<dbReference type="PANTHER" id="PTHR32309:SF13">
    <property type="entry name" value="FERRIC ENTEROBACTIN TRANSPORT PROTEIN FEPE"/>
    <property type="match status" value="1"/>
</dbReference>
<dbReference type="EC" id="2.7.10.2" evidence="4"/>
<evidence type="ECO:0000256" key="7">
    <source>
        <dbReference type="ARBA" id="ARBA00022679"/>
    </source>
</evidence>
<dbReference type="GO" id="GO:0005524">
    <property type="term" value="F:ATP binding"/>
    <property type="evidence" value="ECO:0007669"/>
    <property type="project" value="UniProtKB-KW"/>
</dbReference>
<evidence type="ECO:0000256" key="5">
    <source>
        <dbReference type="ARBA" id="ARBA00022475"/>
    </source>
</evidence>
<comment type="catalytic activity">
    <reaction evidence="15">
        <text>L-tyrosyl-[protein] + ATP = O-phospho-L-tyrosyl-[protein] + ADP + H(+)</text>
        <dbReference type="Rhea" id="RHEA:10596"/>
        <dbReference type="Rhea" id="RHEA-COMP:10136"/>
        <dbReference type="Rhea" id="RHEA-COMP:20101"/>
        <dbReference type="ChEBI" id="CHEBI:15378"/>
        <dbReference type="ChEBI" id="CHEBI:30616"/>
        <dbReference type="ChEBI" id="CHEBI:46858"/>
        <dbReference type="ChEBI" id="CHEBI:61978"/>
        <dbReference type="ChEBI" id="CHEBI:456216"/>
        <dbReference type="EC" id="2.7.10.2"/>
    </reaction>
</comment>
<dbReference type="InterPro" id="IPR005702">
    <property type="entry name" value="Wzc-like_C"/>
</dbReference>
<dbReference type="InterPro" id="IPR032807">
    <property type="entry name" value="GNVR"/>
</dbReference>
<evidence type="ECO:0000256" key="17">
    <source>
        <dbReference type="SAM" id="Phobius"/>
    </source>
</evidence>
<comment type="subcellular location">
    <subcellularLocation>
        <location evidence="1">Cell inner membrane</location>
        <topology evidence="1">Multi-pass membrane protein</topology>
    </subcellularLocation>
</comment>
<feature type="transmembrane region" description="Helical" evidence="17">
    <location>
        <begin position="495"/>
        <end position="515"/>
    </location>
</feature>
<dbReference type="FunFam" id="3.40.50.300:FF:000527">
    <property type="entry name" value="Tyrosine-protein kinase etk"/>
    <property type="match status" value="1"/>
</dbReference>
<proteinExistence type="inferred from homology"/>
<dbReference type="RefSeq" id="WP_023579560.1">
    <property type="nucleotide sequence ID" value="NZ_AVGG01000011.1"/>
</dbReference>
<comment type="similarity">
    <text evidence="3">Belongs to the etk/wzc family.</text>
</comment>
<feature type="coiled-coil region" evidence="16">
    <location>
        <begin position="272"/>
        <end position="299"/>
    </location>
</feature>
<evidence type="ECO:0000313" key="21">
    <source>
        <dbReference type="EMBL" id="ESU27258.1"/>
    </source>
</evidence>
<feature type="domain" description="AAA" evidence="19">
    <location>
        <begin position="594"/>
        <end position="713"/>
    </location>
</feature>
<dbReference type="NCBIfam" id="TIGR01007">
    <property type="entry name" value="eps_fam"/>
    <property type="match status" value="1"/>
</dbReference>
<dbReference type="InterPro" id="IPR050445">
    <property type="entry name" value="Bact_polysacc_biosynth/exp"/>
</dbReference>
<evidence type="ECO:0000256" key="10">
    <source>
        <dbReference type="ARBA" id="ARBA00022777"/>
    </source>
</evidence>
<feature type="domain" description="Polysaccharide chain length determinant N-terminal" evidence="18">
    <location>
        <begin position="17"/>
        <end position="107"/>
    </location>
</feature>
<evidence type="ECO:0000256" key="4">
    <source>
        <dbReference type="ARBA" id="ARBA00011903"/>
    </source>
</evidence>
<keyword evidence="12 17" id="KW-1133">Transmembrane helix</keyword>
<dbReference type="InterPro" id="IPR003856">
    <property type="entry name" value="LPS_length_determ_N"/>
</dbReference>
<keyword evidence="13 17" id="KW-0472">Membrane</keyword>
<comment type="similarity">
    <text evidence="2">Belongs to the CpsD/CapB family.</text>
</comment>
<dbReference type="Pfam" id="PF02706">
    <property type="entry name" value="Wzz"/>
    <property type="match status" value="1"/>
</dbReference>
<keyword evidence="6" id="KW-0997">Cell inner membrane</keyword>
<dbReference type="AlphaFoldDB" id="V6SKN0"/>
<feature type="transmembrane region" description="Helical" evidence="17">
    <location>
        <begin position="26"/>
        <end position="46"/>
    </location>
</feature>
<evidence type="ECO:0000256" key="16">
    <source>
        <dbReference type="SAM" id="Coils"/>
    </source>
</evidence>
<evidence type="ECO:0000313" key="22">
    <source>
        <dbReference type="Proteomes" id="UP000018004"/>
    </source>
</evidence>
<evidence type="ECO:0000256" key="8">
    <source>
        <dbReference type="ARBA" id="ARBA00022692"/>
    </source>
</evidence>
<keyword evidence="7" id="KW-0808">Transferase</keyword>
<keyword evidence="10 21" id="KW-0418">Kinase</keyword>
<comment type="caution">
    <text evidence="21">The sequence shown here is derived from an EMBL/GenBank/DDBJ whole genome shotgun (WGS) entry which is preliminary data.</text>
</comment>
<dbReference type="EMBL" id="AVGG01000011">
    <property type="protein sequence ID" value="ESU27258.1"/>
    <property type="molecule type" value="Genomic_DNA"/>
</dbReference>
<accession>V6SKN0</accession>
<evidence type="ECO:0000259" key="18">
    <source>
        <dbReference type="Pfam" id="PF02706"/>
    </source>
</evidence>
<dbReference type="GO" id="GO:0042802">
    <property type="term" value="F:identical protein binding"/>
    <property type="evidence" value="ECO:0007669"/>
    <property type="project" value="UniProtKB-ARBA"/>
</dbReference>
<dbReference type="PATRIC" id="fig|1341181.4.peg.1926"/>
<evidence type="ECO:0000256" key="12">
    <source>
        <dbReference type="ARBA" id="ARBA00022989"/>
    </source>
</evidence>
<dbReference type="OrthoDB" id="9794577at2"/>
<feature type="domain" description="Tyrosine-protein kinase G-rich" evidence="20">
    <location>
        <begin position="436"/>
        <end position="514"/>
    </location>
</feature>
<dbReference type="Pfam" id="PF13614">
    <property type="entry name" value="AAA_31"/>
    <property type="match status" value="1"/>
</dbReference>
<keyword evidence="22" id="KW-1185">Reference proteome</keyword>
<evidence type="ECO:0000256" key="9">
    <source>
        <dbReference type="ARBA" id="ARBA00022741"/>
    </source>
</evidence>
<dbReference type="GO" id="GO:0005886">
    <property type="term" value="C:plasma membrane"/>
    <property type="evidence" value="ECO:0007669"/>
    <property type="project" value="UniProtKB-SubCell"/>
</dbReference>
<protein>
    <recommendedName>
        <fullName evidence="4">non-specific protein-tyrosine kinase</fullName>
        <ecNumber evidence="4">2.7.10.2</ecNumber>
    </recommendedName>
</protein>
<dbReference type="eggNOG" id="COG0489">
    <property type="taxonomic scope" value="Bacteria"/>
</dbReference>
<dbReference type="Pfam" id="PF13807">
    <property type="entry name" value="GNVR"/>
    <property type="match status" value="1"/>
</dbReference>
<evidence type="ECO:0000256" key="14">
    <source>
        <dbReference type="ARBA" id="ARBA00023137"/>
    </source>
</evidence>
<evidence type="ECO:0000256" key="2">
    <source>
        <dbReference type="ARBA" id="ARBA00007316"/>
    </source>
</evidence>
<evidence type="ECO:0000256" key="13">
    <source>
        <dbReference type="ARBA" id="ARBA00023136"/>
    </source>
</evidence>
<keyword evidence="16" id="KW-0175">Coiled coil</keyword>
<dbReference type="STRING" id="1341181.FLJC2902T_19610"/>
<keyword evidence="8 17" id="KW-0812">Transmembrane</keyword>
<evidence type="ECO:0000259" key="19">
    <source>
        <dbReference type="Pfam" id="PF13614"/>
    </source>
</evidence>
<dbReference type="PANTHER" id="PTHR32309">
    <property type="entry name" value="TYROSINE-PROTEIN KINASE"/>
    <property type="match status" value="1"/>
</dbReference>
<dbReference type="eggNOG" id="COG3206">
    <property type="taxonomic scope" value="Bacteria"/>
</dbReference>
<dbReference type="GO" id="GO:0004715">
    <property type="term" value="F:non-membrane spanning protein tyrosine kinase activity"/>
    <property type="evidence" value="ECO:0007669"/>
    <property type="project" value="UniProtKB-EC"/>
</dbReference>
<dbReference type="InterPro" id="IPR027417">
    <property type="entry name" value="P-loop_NTPase"/>
</dbReference>